<evidence type="ECO:0000313" key="7">
    <source>
        <dbReference type="Proteomes" id="UP000034407"/>
    </source>
</evidence>
<dbReference type="InterPro" id="IPR000962">
    <property type="entry name" value="Znf_DskA_TraR"/>
</dbReference>
<organism evidence="6 7">
    <name type="scientific">Paraclostridium benzoelyticum</name>
    <dbReference type="NCBI Taxonomy" id="1629550"/>
    <lineage>
        <taxon>Bacteria</taxon>
        <taxon>Bacillati</taxon>
        <taxon>Bacillota</taxon>
        <taxon>Clostridia</taxon>
        <taxon>Peptostreptococcales</taxon>
        <taxon>Peptostreptococcaceae</taxon>
        <taxon>Paraclostridium</taxon>
    </lineage>
</organism>
<dbReference type="EMBL" id="LBBT01000139">
    <property type="protein sequence ID" value="KKY01896.1"/>
    <property type="molecule type" value="Genomic_DNA"/>
</dbReference>
<dbReference type="RefSeq" id="WP_046822516.1">
    <property type="nucleotide sequence ID" value="NZ_JBCLWQ010000002.1"/>
</dbReference>
<dbReference type="Proteomes" id="UP000034407">
    <property type="component" value="Unassembled WGS sequence"/>
</dbReference>
<dbReference type="Pfam" id="PF02663">
    <property type="entry name" value="FmdE"/>
    <property type="match status" value="1"/>
</dbReference>
<evidence type="ECO:0000256" key="2">
    <source>
        <dbReference type="ARBA" id="ARBA00022771"/>
    </source>
</evidence>
<dbReference type="PIRSF" id="PIRSF006578">
    <property type="entry name" value="FwdE"/>
    <property type="match status" value="1"/>
</dbReference>
<dbReference type="PANTHER" id="PTHR39418:SF1">
    <property type="entry name" value="DEHYDROGENASE"/>
    <property type="match status" value="1"/>
</dbReference>
<dbReference type="PANTHER" id="PTHR39418">
    <property type="entry name" value="DEHYDROGENASE-RELATED"/>
    <property type="match status" value="1"/>
</dbReference>
<keyword evidence="3" id="KW-0862">Zinc</keyword>
<evidence type="ECO:0000256" key="1">
    <source>
        <dbReference type="ARBA" id="ARBA00022723"/>
    </source>
</evidence>
<dbReference type="Gene3D" id="3.30.1330.130">
    <property type="match status" value="1"/>
</dbReference>
<keyword evidence="7" id="KW-1185">Reference proteome</keyword>
<keyword evidence="2" id="KW-0863">Zinc-finger</keyword>
<dbReference type="GO" id="GO:0008270">
    <property type="term" value="F:zinc ion binding"/>
    <property type="evidence" value="ECO:0007669"/>
    <property type="project" value="UniProtKB-KW"/>
</dbReference>
<evidence type="ECO:0000256" key="3">
    <source>
        <dbReference type="ARBA" id="ARBA00022833"/>
    </source>
</evidence>
<sequence>MKTWEEVVEFHGHECPGLAIGYAVSKAVQKYLDIDFSNDEEIVCIAENDACGLDAIQVMLGCTIGKGNLLIRLRGKSVYHFYNRKNKKSVRLVLKLKPNSLDRDEYKKYLLTSNPMDLFEFMETNIEVPEKARIFISEICEICGEKTSEQFIRLQGGKKVCADCYSDYKRFF</sequence>
<dbReference type="AlphaFoldDB" id="A0A0M3DIC9"/>
<dbReference type="InterPro" id="IPR003814">
    <property type="entry name" value="FmdEsu_dom"/>
</dbReference>
<dbReference type="SUPFAM" id="SSF143555">
    <property type="entry name" value="FwdE-like"/>
    <property type="match status" value="1"/>
</dbReference>
<evidence type="ECO:0000259" key="5">
    <source>
        <dbReference type="Pfam" id="PF02663"/>
    </source>
</evidence>
<dbReference type="InterPro" id="IPR026328">
    <property type="entry name" value="FmdE"/>
</dbReference>
<dbReference type="InterPro" id="IPR053194">
    <property type="entry name" value="tRNA_methyltr_O"/>
</dbReference>
<evidence type="ECO:0000259" key="4">
    <source>
        <dbReference type="Pfam" id="PF01258"/>
    </source>
</evidence>
<comment type="caution">
    <text evidence="6">The sequence shown here is derived from an EMBL/GenBank/DDBJ whole genome shotgun (WGS) entry which is preliminary data.</text>
</comment>
<name>A0A0M3DIC9_9FIRM</name>
<feature type="domain" description="Formylmethanofuran dehydrogenase subunit E" evidence="5">
    <location>
        <begin position="10"/>
        <end position="101"/>
    </location>
</feature>
<accession>A0A0M3DIC9</accession>
<feature type="domain" description="Zinc finger DksA/TraR C4-type" evidence="4">
    <location>
        <begin position="138"/>
        <end position="169"/>
    </location>
</feature>
<evidence type="ECO:0000313" key="6">
    <source>
        <dbReference type="EMBL" id="KKY01896.1"/>
    </source>
</evidence>
<dbReference type="PATRIC" id="fig|1629550.3.peg.695"/>
<proteinExistence type="predicted"/>
<protein>
    <submittedName>
        <fullName evidence="6">Formylmethanofuran dehydrogenase</fullName>
    </submittedName>
</protein>
<gene>
    <name evidence="6" type="ORF">VN21_06230</name>
</gene>
<dbReference type="Pfam" id="PF01258">
    <property type="entry name" value="zf-dskA_traR"/>
    <property type="match status" value="1"/>
</dbReference>
<dbReference type="OrthoDB" id="9804309at2"/>
<reference evidence="6 7" key="1">
    <citation type="submission" date="2015-04" db="EMBL/GenBank/DDBJ databases">
        <title>Microcin producing Clostridium sp. JC272T.</title>
        <authorList>
            <person name="Jyothsna T."/>
            <person name="Sasikala C."/>
            <person name="Ramana C."/>
        </authorList>
    </citation>
    <scope>NUCLEOTIDE SEQUENCE [LARGE SCALE GENOMIC DNA]</scope>
    <source>
        <strain evidence="6 7">JC272</strain>
    </source>
</reference>
<keyword evidence="1" id="KW-0479">Metal-binding</keyword>